<evidence type="ECO:0000313" key="4">
    <source>
        <dbReference type="Proteomes" id="UP000186438"/>
    </source>
</evidence>
<dbReference type="EMBL" id="MPNT01000001">
    <property type="protein sequence ID" value="OJZ76174.1"/>
    <property type="molecule type" value="Genomic_DNA"/>
</dbReference>
<gene>
    <name evidence="3" type="ORF">BRW65_01740</name>
</gene>
<evidence type="ECO:0000259" key="2">
    <source>
        <dbReference type="Pfam" id="PF00561"/>
    </source>
</evidence>
<feature type="domain" description="AB hydrolase-1" evidence="2">
    <location>
        <begin position="22"/>
        <end position="266"/>
    </location>
</feature>
<dbReference type="InterPro" id="IPR000639">
    <property type="entry name" value="Epox_hydrolase-like"/>
</dbReference>
<dbReference type="InterPro" id="IPR029058">
    <property type="entry name" value="AB_hydrolase_fold"/>
</dbReference>
<dbReference type="Proteomes" id="UP000186438">
    <property type="component" value="Unassembled WGS sequence"/>
</dbReference>
<keyword evidence="4" id="KW-1185">Reference proteome</keyword>
<dbReference type="OrthoDB" id="3507586at2"/>
<sequence length="295" mass="32025">MTDAAAPLTFGDIDNRDAPLAILVHGFPDTPYTFRYLAPQLAEAGFRVVAPWLPGYTSVVDRPISTGTYVKHIHAVREEFGGDTRALLVGHDWGAMAAYGAVASAPRAFRRLVTLAVPPTTALTDVFVYRQIKRSFYIWFIQQPAIPEIALLKDGFWEGLWADWSPGYDASSDIAMLRGYVTAETIGGVIAPYRAQFNPAFADPDALDEAIATLTEPPVPTLYLHGAQDGALGAEVLTDVEAHLPAPGSDCQIIDGAGHFLHLEQPDVIWAKIRDWLLDGREAPTAVTSGEATLR</sequence>
<name>A0A1Q4I2H0_9MYCO</name>
<dbReference type="Gene3D" id="3.40.50.1820">
    <property type="entry name" value="alpha/beta hydrolase"/>
    <property type="match status" value="1"/>
</dbReference>
<comment type="caution">
    <text evidence="3">The sequence shown here is derived from an EMBL/GenBank/DDBJ whole genome shotgun (WGS) entry which is preliminary data.</text>
</comment>
<reference evidence="3 4" key="1">
    <citation type="submission" date="2016-11" db="EMBL/GenBank/DDBJ databases">
        <title>Genome sequences of unsequenced Mycobacteria.</title>
        <authorList>
            <person name="Greninger A.L."/>
            <person name="Fang F."/>
            <person name="Jerome K.R."/>
        </authorList>
    </citation>
    <scope>NUCLEOTIDE SEQUENCE [LARGE SCALE GENOMIC DNA]</scope>
    <source>
        <strain evidence="3 4">M11</strain>
    </source>
</reference>
<dbReference type="AlphaFoldDB" id="A0A1Q4I2H0"/>
<organism evidence="3 4">
    <name type="scientific">Mycobacterium paraffinicum</name>
    <dbReference type="NCBI Taxonomy" id="53378"/>
    <lineage>
        <taxon>Bacteria</taxon>
        <taxon>Bacillati</taxon>
        <taxon>Actinomycetota</taxon>
        <taxon>Actinomycetes</taxon>
        <taxon>Mycobacteriales</taxon>
        <taxon>Mycobacteriaceae</taxon>
        <taxon>Mycobacterium</taxon>
    </lineage>
</organism>
<accession>A0A1Q4I2H0</accession>
<dbReference type="GO" id="GO:0016787">
    <property type="term" value="F:hydrolase activity"/>
    <property type="evidence" value="ECO:0007669"/>
    <property type="project" value="UniProtKB-KW"/>
</dbReference>
<keyword evidence="1 3" id="KW-0378">Hydrolase</keyword>
<dbReference type="Pfam" id="PF00561">
    <property type="entry name" value="Abhydrolase_1"/>
    <property type="match status" value="1"/>
</dbReference>
<dbReference type="RefSeq" id="WP_073870532.1">
    <property type="nucleotide sequence ID" value="NZ_MPNT01000001.1"/>
</dbReference>
<protein>
    <submittedName>
        <fullName evidence="3">Alpha/beta hydrolase</fullName>
    </submittedName>
</protein>
<proteinExistence type="predicted"/>
<dbReference type="SUPFAM" id="SSF53474">
    <property type="entry name" value="alpha/beta-Hydrolases"/>
    <property type="match status" value="1"/>
</dbReference>
<dbReference type="InterPro" id="IPR000073">
    <property type="entry name" value="AB_hydrolase_1"/>
</dbReference>
<dbReference type="PRINTS" id="PR00412">
    <property type="entry name" value="EPOXHYDRLASE"/>
</dbReference>
<dbReference type="STRING" id="53378.BRW65_01740"/>
<dbReference type="PANTHER" id="PTHR43329">
    <property type="entry name" value="EPOXIDE HYDROLASE"/>
    <property type="match status" value="1"/>
</dbReference>
<evidence type="ECO:0000313" key="3">
    <source>
        <dbReference type="EMBL" id="OJZ76174.1"/>
    </source>
</evidence>
<evidence type="ECO:0000256" key="1">
    <source>
        <dbReference type="ARBA" id="ARBA00022801"/>
    </source>
</evidence>